<dbReference type="EMBL" id="SJSA01000001">
    <property type="protein sequence ID" value="TGG39665.1"/>
    <property type="molecule type" value="Genomic_DNA"/>
</dbReference>
<dbReference type="InterPro" id="IPR005911">
    <property type="entry name" value="YhcC-like"/>
</dbReference>
<evidence type="ECO:0000256" key="4">
    <source>
        <dbReference type="ARBA" id="ARBA00022723"/>
    </source>
</evidence>
<dbReference type="GO" id="GO:0046872">
    <property type="term" value="F:metal ion binding"/>
    <property type="evidence" value="ECO:0007669"/>
    <property type="project" value="UniProtKB-KW"/>
</dbReference>
<dbReference type="PROSITE" id="PS51918">
    <property type="entry name" value="RADICAL_SAM"/>
    <property type="match status" value="1"/>
</dbReference>
<dbReference type="SFLD" id="SFLDG01086">
    <property type="entry name" value="elongater_protein-like"/>
    <property type="match status" value="1"/>
</dbReference>
<comment type="caution">
    <text evidence="8">The sequence shown here is derived from an EMBL/GenBank/DDBJ whole genome shotgun (WGS) entry which is preliminary data.</text>
</comment>
<evidence type="ECO:0000256" key="1">
    <source>
        <dbReference type="ARBA" id="ARBA00001966"/>
    </source>
</evidence>
<evidence type="ECO:0000256" key="5">
    <source>
        <dbReference type="ARBA" id="ARBA00023004"/>
    </source>
</evidence>
<dbReference type="RefSeq" id="WP_135470397.1">
    <property type="nucleotide sequence ID" value="NZ_CASJDB010000091.1"/>
</dbReference>
<comment type="cofactor">
    <cofactor evidence="1">
        <name>[4Fe-4S] cluster</name>
        <dbReference type="ChEBI" id="CHEBI:49883"/>
    </cofactor>
</comment>
<keyword evidence="6" id="KW-0411">Iron-sulfur</keyword>
<dbReference type="SFLD" id="SFLDS00029">
    <property type="entry name" value="Radical_SAM"/>
    <property type="match status" value="1"/>
</dbReference>
<evidence type="ECO:0000256" key="6">
    <source>
        <dbReference type="ARBA" id="ARBA00023014"/>
    </source>
</evidence>
<proteinExistence type="predicted"/>
<dbReference type="InterPro" id="IPR023404">
    <property type="entry name" value="rSAM_horseshoe"/>
</dbReference>
<dbReference type="PANTHER" id="PTHR11135">
    <property type="entry name" value="HISTONE ACETYLTRANSFERASE-RELATED"/>
    <property type="match status" value="1"/>
</dbReference>
<protein>
    <submittedName>
        <fullName evidence="8">TIGR01212 family radical SAM protein</fullName>
    </submittedName>
</protein>
<dbReference type="InterPro" id="IPR039661">
    <property type="entry name" value="ELP3"/>
</dbReference>
<dbReference type="InterPro" id="IPR007197">
    <property type="entry name" value="rSAM"/>
</dbReference>
<dbReference type="Gene3D" id="3.80.30.20">
    <property type="entry name" value="tm_1862 like domain"/>
    <property type="match status" value="1"/>
</dbReference>
<accession>A0A4Z0V797</accession>
<dbReference type="InterPro" id="IPR058240">
    <property type="entry name" value="rSAM_sf"/>
</dbReference>
<gene>
    <name evidence="8" type="ORF">EZ315_02710</name>
</gene>
<dbReference type="PANTHER" id="PTHR11135:SF1">
    <property type="entry name" value="PROTEIN YHCC"/>
    <property type="match status" value="1"/>
</dbReference>
<keyword evidence="2" id="KW-0004">4Fe-4S</keyword>
<dbReference type="Pfam" id="PF04055">
    <property type="entry name" value="Radical_SAM"/>
    <property type="match status" value="1"/>
</dbReference>
<evidence type="ECO:0000259" key="7">
    <source>
        <dbReference type="PROSITE" id="PS51918"/>
    </source>
</evidence>
<reference evidence="8 9" key="1">
    <citation type="submission" date="2019-02" db="EMBL/GenBank/DDBJ databases">
        <title>Isolation and identification of novel species under the genus Muribaculum.</title>
        <authorList>
            <person name="Miyake S."/>
            <person name="Ding Y."/>
            <person name="Low A."/>
            <person name="Soh M."/>
            <person name="Seedorf H."/>
        </authorList>
    </citation>
    <scope>NUCLEOTIDE SEQUENCE [LARGE SCALE GENOMIC DNA]</scope>
    <source>
        <strain evidence="8 9">TLL-A3</strain>
    </source>
</reference>
<evidence type="ECO:0000313" key="9">
    <source>
        <dbReference type="Proteomes" id="UP000297635"/>
    </source>
</evidence>
<keyword evidence="3" id="KW-0949">S-adenosyl-L-methionine</keyword>
<evidence type="ECO:0000256" key="2">
    <source>
        <dbReference type="ARBA" id="ARBA00022485"/>
    </source>
</evidence>
<dbReference type="GO" id="GO:0051539">
    <property type="term" value="F:4 iron, 4 sulfur cluster binding"/>
    <property type="evidence" value="ECO:0007669"/>
    <property type="project" value="UniProtKB-KW"/>
</dbReference>
<dbReference type="InterPro" id="IPR032432">
    <property type="entry name" value="Radical_SAM_C"/>
</dbReference>
<dbReference type="SFLD" id="SFLDG01091">
    <property type="entry name" value="uncharacterized_CHP01210-like"/>
    <property type="match status" value="1"/>
</dbReference>
<dbReference type="Proteomes" id="UP000297635">
    <property type="component" value="Unassembled WGS sequence"/>
</dbReference>
<keyword evidence="9" id="KW-1185">Reference proteome</keyword>
<dbReference type="NCBIfam" id="TIGR01212">
    <property type="entry name" value="TIGR01212 family radical SAM protein"/>
    <property type="match status" value="1"/>
</dbReference>
<dbReference type="GO" id="GO:0003824">
    <property type="term" value="F:catalytic activity"/>
    <property type="evidence" value="ECO:0007669"/>
    <property type="project" value="InterPro"/>
</dbReference>
<dbReference type="InterPro" id="IPR006638">
    <property type="entry name" value="Elp3/MiaA/NifB-like_rSAM"/>
</dbReference>
<dbReference type="Pfam" id="PF16199">
    <property type="entry name" value="Radical_SAM_C"/>
    <property type="match status" value="1"/>
</dbReference>
<dbReference type="GeneID" id="82148687"/>
<dbReference type="SUPFAM" id="SSF102114">
    <property type="entry name" value="Radical SAM enzymes"/>
    <property type="match status" value="1"/>
</dbReference>
<name>A0A4Z0V797_9BACT</name>
<sequence>MKYYKDFADFLAEHFDGKMQKLSVNAGFTCPNRDGTVGTGGCTYCNNQSFSPEYCRPLRSVAEQLAEGKQFFARKYPSMRYLAYFQAYTSTHSADVDRLMDLYHEACSVDGVDGVIIGTRPDCMPDILLERLRELPWVMVEYGAESSHDTTLDRINRCHSWCDTVDAVVRTHCAGIPCGLHLINGLPGENEEMMLATVDAVNALPVDVVKFHQLQLIRGTRMAVDVEQGLYDVPRFTPESYARLCAGIVKRLRSGIAIERFVSQSPPELLIYPRWGLKNYQFTEIVNKEIKRMRSEMDRV</sequence>
<keyword evidence="4" id="KW-0479">Metal-binding</keyword>
<keyword evidence="5" id="KW-0408">Iron</keyword>
<organism evidence="8 9">
    <name type="scientific">Duncaniella freteri</name>
    <dbReference type="NCBI Taxonomy" id="2530391"/>
    <lineage>
        <taxon>Bacteria</taxon>
        <taxon>Pseudomonadati</taxon>
        <taxon>Bacteroidota</taxon>
        <taxon>Bacteroidia</taxon>
        <taxon>Bacteroidales</taxon>
        <taxon>Muribaculaceae</taxon>
        <taxon>Duncaniella</taxon>
    </lineage>
</organism>
<dbReference type="AlphaFoldDB" id="A0A4Z0V797"/>
<evidence type="ECO:0000256" key="3">
    <source>
        <dbReference type="ARBA" id="ARBA00022691"/>
    </source>
</evidence>
<feature type="domain" description="Radical SAM core" evidence="7">
    <location>
        <begin position="14"/>
        <end position="257"/>
    </location>
</feature>
<evidence type="ECO:0000313" key="8">
    <source>
        <dbReference type="EMBL" id="TGG39665.1"/>
    </source>
</evidence>
<dbReference type="SMART" id="SM00729">
    <property type="entry name" value="Elp3"/>
    <property type="match status" value="1"/>
</dbReference>